<dbReference type="AlphaFoldDB" id="A0A418V7A4"/>
<dbReference type="InterPro" id="IPR007016">
    <property type="entry name" value="O-antigen_ligase-rel_domated"/>
</dbReference>
<evidence type="ECO:0000313" key="8">
    <source>
        <dbReference type="Proteomes" id="UP000286287"/>
    </source>
</evidence>
<gene>
    <name evidence="7" type="ORF">D3875_10655</name>
</gene>
<comment type="subcellular location">
    <subcellularLocation>
        <location evidence="1">Membrane</location>
        <topology evidence="1">Multi-pass membrane protein</topology>
    </subcellularLocation>
</comment>
<dbReference type="EMBL" id="QYUJ01000014">
    <property type="protein sequence ID" value="RJF71956.1"/>
    <property type="molecule type" value="Genomic_DNA"/>
</dbReference>
<keyword evidence="7" id="KW-0436">Ligase</keyword>
<keyword evidence="3 5" id="KW-1133">Transmembrane helix</keyword>
<feature type="transmembrane region" description="Helical" evidence="5">
    <location>
        <begin position="71"/>
        <end position="99"/>
    </location>
</feature>
<evidence type="ECO:0000256" key="1">
    <source>
        <dbReference type="ARBA" id="ARBA00004141"/>
    </source>
</evidence>
<keyword evidence="2 5" id="KW-0812">Transmembrane</keyword>
<evidence type="ECO:0000259" key="6">
    <source>
        <dbReference type="Pfam" id="PF04932"/>
    </source>
</evidence>
<evidence type="ECO:0000256" key="2">
    <source>
        <dbReference type="ARBA" id="ARBA00022692"/>
    </source>
</evidence>
<sequence>MLSPLALLALPRLKSLSRKAQWALALFSLSQVLPALGSSEPLVNLVLAAIRCLLMLGLMAVGASLDSSRALVPMAAGLGIVYATALVGSVGVQSFTGLLGQRLWHPYMTSVTLGLAGAVGVWLALFVGVRAWWRWPLGLAALVTLTLSGSRGALAAALLGCGLGWATYRNRRRLSAGLFAGMALLSVVYVVGQRQDVAAVLRLTGSDTSGRDLIWNDTLSVIQSAPLTGVGMYRLGERLTPPGQPCQMWPSRSNEPSPCPDWLARLGNPWVIAHNVTLQQLAETGPLGLLGLFGMLGLAVSAAFIQRDPLTVAILTGMLLATVTDNTLLVPGPFIGELFWVTIGLVLSRLPPDPPALSWPAGLTAATTLLLLSAPITALILRQPLHQPAQVTALIAPRSVGDAAGLYDVYARVDLPAGVYRAVLRACARNCITLDVAPVELSAGVTRHATPRAVVHLSGHLQDVAQQKVELAIYPQKPGWHPGALASREWTVRRGP</sequence>
<dbReference type="Pfam" id="PF04932">
    <property type="entry name" value="Wzy_C"/>
    <property type="match status" value="1"/>
</dbReference>
<dbReference type="PANTHER" id="PTHR37422:SF13">
    <property type="entry name" value="LIPOPOLYSACCHARIDE BIOSYNTHESIS PROTEIN PA4999-RELATED"/>
    <property type="match status" value="1"/>
</dbReference>
<dbReference type="PANTHER" id="PTHR37422">
    <property type="entry name" value="TEICHURONIC ACID BIOSYNTHESIS PROTEIN TUAE"/>
    <property type="match status" value="1"/>
</dbReference>
<comment type="caution">
    <text evidence="7">The sequence shown here is derived from an EMBL/GenBank/DDBJ whole genome shotgun (WGS) entry which is preliminary data.</text>
</comment>
<accession>A0A418V7A4</accession>
<dbReference type="Proteomes" id="UP000286287">
    <property type="component" value="Unassembled WGS sequence"/>
</dbReference>
<feature type="transmembrane region" description="Helical" evidence="5">
    <location>
        <begin position="356"/>
        <end position="381"/>
    </location>
</feature>
<keyword evidence="8" id="KW-1185">Reference proteome</keyword>
<dbReference type="InterPro" id="IPR051533">
    <property type="entry name" value="WaaL-like"/>
</dbReference>
<feature type="transmembrane region" description="Helical" evidence="5">
    <location>
        <begin position="287"/>
        <end position="305"/>
    </location>
</feature>
<protein>
    <submittedName>
        <fullName evidence="7">O-antigen ligase domain-containing protein</fullName>
    </submittedName>
</protein>
<feature type="domain" description="O-antigen ligase-related" evidence="6">
    <location>
        <begin position="139"/>
        <end position="292"/>
    </location>
</feature>
<reference evidence="7 8" key="1">
    <citation type="submission" date="2018-09" db="EMBL/GenBank/DDBJ databases">
        <authorList>
            <person name="Zhu H."/>
        </authorList>
    </citation>
    <scope>NUCLEOTIDE SEQUENCE [LARGE SCALE GENOMIC DNA]</scope>
    <source>
        <strain evidence="7 8">K2S05-167</strain>
    </source>
</reference>
<evidence type="ECO:0000313" key="7">
    <source>
        <dbReference type="EMBL" id="RJF71956.1"/>
    </source>
</evidence>
<dbReference type="GO" id="GO:0016020">
    <property type="term" value="C:membrane"/>
    <property type="evidence" value="ECO:0007669"/>
    <property type="project" value="UniProtKB-SubCell"/>
</dbReference>
<feature type="transmembrane region" description="Helical" evidence="5">
    <location>
        <begin position="139"/>
        <end position="162"/>
    </location>
</feature>
<name>A0A418V7A4_9DEIO</name>
<dbReference type="GO" id="GO:0016874">
    <property type="term" value="F:ligase activity"/>
    <property type="evidence" value="ECO:0007669"/>
    <property type="project" value="UniProtKB-KW"/>
</dbReference>
<feature type="transmembrane region" description="Helical" evidence="5">
    <location>
        <begin position="111"/>
        <end position="133"/>
    </location>
</feature>
<evidence type="ECO:0000256" key="4">
    <source>
        <dbReference type="ARBA" id="ARBA00023136"/>
    </source>
</evidence>
<keyword evidence="4 5" id="KW-0472">Membrane</keyword>
<feature type="transmembrane region" description="Helical" evidence="5">
    <location>
        <begin position="174"/>
        <end position="192"/>
    </location>
</feature>
<evidence type="ECO:0000256" key="5">
    <source>
        <dbReference type="SAM" id="Phobius"/>
    </source>
</evidence>
<organism evidence="7 8">
    <name type="scientific">Deinococcus cavernae</name>
    <dbReference type="NCBI Taxonomy" id="2320857"/>
    <lineage>
        <taxon>Bacteria</taxon>
        <taxon>Thermotogati</taxon>
        <taxon>Deinococcota</taxon>
        <taxon>Deinococci</taxon>
        <taxon>Deinococcales</taxon>
        <taxon>Deinococcaceae</taxon>
        <taxon>Deinococcus</taxon>
    </lineage>
</organism>
<proteinExistence type="predicted"/>
<feature type="transmembrane region" description="Helical" evidence="5">
    <location>
        <begin position="45"/>
        <end position="65"/>
    </location>
</feature>
<evidence type="ECO:0000256" key="3">
    <source>
        <dbReference type="ARBA" id="ARBA00022989"/>
    </source>
</evidence>